<sequence length="66" mass="7632">MDLPLDAGDGKHKTYIFWLADSKLVFKARPNIFGPILELRYGGCGMPTNREFRRIRYLDVKLTSTQ</sequence>
<protein>
    <submittedName>
        <fullName evidence="1">Uncharacterized protein</fullName>
    </submittedName>
</protein>
<evidence type="ECO:0000313" key="1">
    <source>
        <dbReference type="EMBL" id="TGJ72470.1"/>
    </source>
</evidence>
<evidence type="ECO:0000313" key="2">
    <source>
        <dbReference type="Proteomes" id="UP000297595"/>
    </source>
</evidence>
<name>A0A7C8KWC0_ORBOL</name>
<accession>A0A7C8KWC0</accession>
<proteinExistence type="predicted"/>
<dbReference type="AlphaFoldDB" id="A0A7C8KWC0"/>
<dbReference type="EMBL" id="SOZJ01000002">
    <property type="protein sequence ID" value="TGJ72470.1"/>
    <property type="molecule type" value="Genomic_DNA"/>
</dbReference>
<organism evidence="1 2">
    <name type="scientific">Orbilia oligospora</name>
    <name type="common">Nematode-trapping fungus</name>
    <name type="synonym">Arthrobotrys oligospora</name>
    <dbReference type="NCBI Taxonomy" id="2813651"/>
    <lineage>
        <taxon>Eukaryota</taxon>
        <taxon>Fungi</taxon>
        <taxon>Dikarya</taxon>
        <taxon>Ascomycota</taxon>
        <taxon>Pezizomycotina</taxon>
        <taxon>Orbiliomycetes</taxon>
        <taxon>Orbiliales</taxon>
        <taxon>Orbiliaceae</taxon>
        <taxon>Orbilia</taxon>
    </lineage>
</organism>
<reference evidence="1 2" key="1">
    <citation type="submission" date="2019-03" db="EMBL/GenBank/DDBJ databases">
        <title>Nematode-trapping fungi genome.</title>
        <authorList>
            <person name="Vidal-Diez De Ulzurrun G."/>
        </authorList>
    </citation>
    <scope>NUCLEOTIDE SEQUENCE [LARGE SCALE GENOMIC DNA]</scope>
    <source>
        <strain evidence="1 2">TWF154</strain>
    </source>
</reference>
<dbReference type="Proteomes" id="UP000297595">
    <property type="component" value="Unassembled WGS sequence"/>
</dbReference>
<comment type="caution">
    <text evidence="1">The sequence shown here is derived from an EMBL/GenBank/DDBJ whole genome shotgun (WGS) entry which is preliminary data.</text>
</comment>
<gene>
    <name evidence="1" type="ORF">EYR41_004362</name>
</gene>